<evidence type="ECO:0000313" key="1">
    <source>
        <dbReference type="EMBL" id="ATR77837.1"/>
    </source>
</evidence>
<gene>
    <name evidence="1" type="ORF">NP7_00170</name>
</gene>
<reference evidence="2" key="1">
    <citation type="submission" date="2017-11" db="EMBL/GenBank/DDBJ databases">
        <title>Complete genome sequence of Moraxella osloensis NP7 isolated from human skin.</title>
        <authorList>
            <person name="Lee K."/>
            <person name="Lim J.Y."/>
            <person name="Hwang I."/>
        </authorList>
    </citation>
    <scope>NUCLEOTIDE SEQUENCE [LARGE SCALE GENOMIC DNA]</scope>
    <source>
        <strain evidence="2">NP7</strain>
    </source>
</reference>
<sequence length="77" mass="9118">MYHPYLDLNNDSGILQYQFDDTSIEVVFGNGYFRHYLYTYHSAGANNVERMKQLASQGDGLNSYIMRYCRNSYANRW</sequence>
<name>A0A2D2LS38_FAUOS</name>
<organism evidence="1 2">
    <name type="scientific">Faucicola osloensis</name>
    <name type="common">Moraxella osloensis</name>
    <dbReference type="NCBI Taxonomy" id="34062"/>
    <lineage>
        <taxon>Bacteria</taxon>
        <taxon>Pseudomonadati</taxon>
        <taxon>Pseudomonadota</taxon>
        <taxon>Gammaproteobacteria</taxon>
        <taxon>Moraxellales</taxon>
        <taxon>Moraxellaceae</taxon>
        <taxon>Faucicola</taxon>
    </lineage>
</organism>
<dbReference type="Proteomes" id="UP000229340">
    <property type="component" value="Chromosome"/>
</dbReference>
<dbReference type="EMBL" id="CP024443">
    <property type="protein sequence ID" value="ATR77837.1"/>
    <property type="molecule type" value="Genomic_DNA"/>
</dbReference>
<evidence type="ECO:0008006" key="3">
    <source>
        <dbReference type="Google" id="ProtNLM"/>
    </source>
</evidence>
<protein>
    <recommendedName>
        <fullName evidence="3">KTSC domain-containing protein</fullName>
    </recommendedName>
</protein>
<dbReference type="RefSeq" id="WP_100269227.1">
    <property type="nucleotide sequence ID" value="NZ_CP024443.1"/>
</dbReference>
<accession>A0A2D2LS38</accession>
<evidence type="ECO:0000313" key="2">
    <source>
        <dbReference type="Proteomes" id="UP000229340"/>
    </source>
</evidence>
<proteinExistence type="predicted"/>
<dbReference type="AlphaFoldDB" id="A0A2D2LS38"/>